<dbReference type="PANTHER" id="PTHR20903">
    <property type="entry name" value="PREFOLDIN SUBUNIT 1-RELATED"/>
    <property type="match status" value="1"/>
</dbReference>
<feature type="coiled-coil region" evidence="4">
    <location>
        <begin position="20"/>
        <end position="47"/>
    </location>
</feature>
<accession>A0AAD9QRX7</accession>
<organism evidence="5 6">
    <name type="scientific">Acropora cervicornis</name>
    <name type="common">Staghorn coral</name>
    <dbReference type="NCBI Taxonomy" id="6130"/>
    <lineage>
        <taxon>Eukaryota</taxon>
        <taxon>Metazoa</taxon>
        <taxon>Cnidaria</taxon>
        <taxon>Anthozoa</taxon>
        <taxon>Hexacorallia</taxon>
        <taxon>Scleractinia</taxon>
        <taxon>Astrocoeniina</taxon>
        <taxon>Acroporidae</taxon>
        <taxon>Acropora</taxon>
    </lineage>
</organism>
<evidence type="ECO:0000256" key="1">
    <source>
        <dbReference type="ARBA" id="ARBA00008045"/>
    </source>
</evidence>
<dbReference type="PANTHER" id="PTHR20903:SF0">
    <property type="entry name" value="PREFOLDIN SUBUNIT 1"/>
    <property type="match status" value="1"/>
</dbReference>
<feature type="coiled-coil region" evidence="4">
    <location>
        <begin position="77"/>
        <end position="111"/>
    </location>
</feature>
<sequence>MATTFDQELRKAFQELQGKVIETTQRVKIAEGQISQLKRNIAHARLTDQELASLSSDTKTYESIGRMFVLEPVSYIRKELEKKLQNNEEKIRSIEANKEYLQRSVKEHEDNIREMLASRPK</sequence>
<dbReference type="InterPro" id="IPR002777">
    <property type="entry name" value="PFD_beta-like"/>
</dbReference>
<dbReference type="AlphaFoldDB" id="A0AAD9QRX7"/>
<evidence type="ECO:0000313" key="5">
    <source>
        <dbReference type="EMBL" id="KAK2566422.1"/>
    </source>
</evidence>
<dbReference type="Pfam" id="PF01920">
    <property type="entry name" value="Prefoldin_2"/>
    <property type="match status" value="1"/>
</dbReference>
<dbReference type="CDD" id="cd23164">
    <property type="entry name" value="Prefoldin_1"/>
    <property type="match status" value="1"/>
</dbReference>
<name>A0AAD9QRX7_ACRCE</name>
<keyword evidence="4" id="KW-0175">Coiled coil</keyword>
<evidence type="ECO:0000256" key="3">
    <source>
        <dbReference type="ARBA" id="ARBA00023186"/>
    </source>
</evidence>
<dbReference type="SUPFAM" id="SSF46579">
    <property type="entry name" value="Prefoldin"/>
    <property type="match status" value="1"/>
</dbReference>
<comment type="subunit">
    <text evidence="2">Heterohexamer of two PFD-alpha type and four PFD-beta type subunits.</text>
</comment>
<comment type="similarity">
    <text evidence="1">Belongs to the prefoldin subunit beta family.</text>
</comment>
<dbReference type="EMBL" id="JARQWQ010000017">
    <property type="protein sequence ID" value="KAK2566422.1"/>
    <property type="molecule type" value="Genomic_DNA"/>
</dbReference>
<evidence type="ECO:0000256" key="4">
    <source>
        <dbReference type="SAM" id="Coils"/>
    </source>
</evidence>
<keyword evidence="3" id="KW-0143">Chaperone</keyword>
<keyword evidence="6" id="KW-1185">Reference proteome</keyword>
<evidence type="ECO:0000313" key="6">
    <source>
        <dbReference type="Proteomes" id="UP001249851"/>
    </source>
</evidence>
<dbReference type="Gene3D" id="1.10.287.370">
    <property type="match status" value="1"/>
</dbReference>
<reference evidence="5" key="2">
    <citation type="journal article" date="2023" name="Science">
        <title>Genomic signatures of disease resistance in endangered staghorn corals.</title>
        <authorList>
            <person name="Vollmer S.V."/>
            <person name="Selwyn J.D."/>
            <person name="Despard B.A."/>
            <person name="Roesel C.L."/>
        </authorList>
    </citation>
    <scope>NUCLEOTIDE SEQUENCE</scope>
    <source>
        <strain evidence="5">K2</strain>
    </source>
</reference>
<reference evidence="5" key="1">
    <citation type="journal article" date="2023" name="G3 (Bethesda)">
        <title>Whole genome assembly and annotation of the endangered Caribbean coral Acropora cervicornis.</title>
        <authorList>
            <person name="Selwyn J.D."/>
            <person name="Vollmer S.V."/>
        </authorList>
    </citation>
    <scope>NUCLEOTIDE SEQUENCE</scope>
    <source>
        <strain evidence="5">K2</strain>
    </source>
</reference>
<evidence type="ECO:0000256" key="2">
    <source>
        <dbReference type="ARBA" id="ARBA00011695"/>
    </source>
</evidence>
<proteinExistence type="inferred from homology"/>
<comment type="caution">
    <text evidence="5">The sequence shown here is derived from an EMBL/GenBank/DDBJ whole genome shotgun (WGS) entry which is preliminary data.</text>
</comment>
<dbReference type="GO" id="GO:0044183">
    <property type="term" value="F:protein folding chaperone"/>
    <property type="evidence" value="ECO:0007669"/>
    <property type="project" value="TreeGrafter"/>
</dbReference>
<dbReference type="GO" id="GO:0051082">
    <property type="term" value="F:unfolded protein binding"/>
    <property type="evidence" value="ECO:0007669"/>
    <property type="project" value="InterPro"/>
</dbReference>
<dbReference type="InterPro" id="IPR009053">
    <property type="entry name" value="Prefoldin"/>
</dbReference>
<dbReference type="Proteomes" id="UP001249851">
    <property type="component" value="Unassembled WGS sequence"/>
</dbReference>
<dbReference type="GO" id="GO:0016272">
    <property type="term" value="C:prefoldin complex"/>
    <property type="evidence" value="ECO:0007669"/>
    <property type="project" value="InterPro"/>
</dbReference>
<gene>
    <name evidence="5" type="ORF">P5673_009934</name>
</gene>
<dbReference type="GO" id="GO:0005737">
    <property type="term" value="C:cytoplasm"/>
    <property type="evidence" value="ECO:0007669"/>
    <property type="project" value="TreeGrafter"/>
</dbReference>
<protein>
    <submittedName>
        <fullName evidence="5">Prefoldin subunit 1</fullName>
    </submittedName>
</protein>